<dbReference type="AlphaFoldDB" id="A0A0C2WPA0"/>
<feature type="domain" description="PARP catalytic" evidence="1">
    <location>
        <begin position="76"/>
        <end position="208"/>
    </location>
</feature>
<evidence type="ECO:0000313" key="3">
    <source>
        <dbReference type="Proteomes" id="UP000054549"/>
    </source>
</evidence>
<accession>A0A0C2WPA0</accession>
<dbReference type="EMBL" id="KN818336">
    <property type="protein sequence ID" value="KIL58511.1"/>
    <property type="molecule type" value="Genomic_DNA"/>
</dbReference>
<gene>
    <name evidence="2" type="ORF">M378DRAFT_15494</name>
</gene>
<dbReference type="GO" id="GO:0005634">
    <property type="term" value="C:nucleus"/>
    <property type="evidence" value="ECO:0007669"/>
    <property type="project" value="TreeGrafter"/>
</dbReference>
<name>A0A0C2WPA0_AMAMK</name>
<dbReference type="GO" id="GO:1990404">
    <property type="term" value="F:NAD+-protein mono-ADP-ribosyltransferase activity"/>
    <property type="evidence" value="ECO:0007669"/>
    <property type="project" value="TreeGrafter"/>
</dbReference>
<evidence type="ECO:0000259" key="1">
    <source>
        <dbReference type="Pfam" id="PF00644"/>
    </source>
</evidence>
<dbReference type="SUPFAM" id="SSF56399">
    <property type="entry name" value="ADP-ribosylation"/>
    <property type="match status" value="1"/>
</dbReference>
<dbReference type="InterPro" id="IPR051712">
    <property type="entry name" value="ARTD-AVP"/>
</dbReference>
<proteinExistence type="predicted"/>
<keyword evidence="3" id="KW-1185">Reference proteome</keyword>
<dbReference type="Gene3D" id="3.90.228.10">
    <property type="match status" value="1"/>
</dbReference>
<reference evidence="2 3" key="1">
    <citation type="submission" date="2014-04" db="EMBL/GenBank/DDBJ databases">
        <title>Evolutionary Origins and Diversification of the Mycorrhizal Mutualists.</title>
        <authorList>
            <consortium name="DOE Joint Genome Institute"/>
            <consortium name="Mycorrhizal Genomics Consortium"/>
            <person name="Kohler A."/>
            <person name="Kuo A."/>
            <person name="Nagy L.G."/>
            <person name="Floudas D."/>
            <person name="Copeland A."/>
            <person name="Barry K.W."/>
            <person name="Cichocki N."/>
            <person name="Veneault-Fourrey C."/>
            <person name="LaButti K."/>
            <person name="Lindquist E.A."/>
            <person name="Lipzen A."/>
            <person name="Lundell T."/>
            <person name="Morin E."/>
            <person name="Murat C."/>
            <person name="Riley R."/>
            <person name="Ohm R."/>
            <person name="Sun H."/>
            <person name="Tunlid A."/>
            <person name="Henrissat B."/>
            <person name="Grigoriev I.V."/>
            <person name="Hibbett D.S."/>
            <person name="Martin F."/>
        </authorList>
    </citation>
    <scope>NUCLEOTIDE SEQUENCE [LARGE SCALE GENOMIC DNA]</scope>
    <source>
        <strain evidence="2 3">Koide BX008</strain>
    </source>
</reference>
<evidence type="ECO:0000313" key="2">
    <source>
        <dbReference type="EMBL" id="KIL58511.1"/>
    </source>
</evidence>
<dbReference type="HOGENOM" id="CLU_039434_1_1_1"/>
<dbReference type="GO" id="GO:0003950">
    <property type="term" value="F:NAD+ poly-ADP-ribosyltransferase activity"/>
    <property type="evidence" value="ECO:0007669"/>
    <property type="project" value="InterPro"/>
</dbReference>
<sequence length="258" mass="29397">MSDVVDEFCFTNPINQRKGRWNRLLPLSHSDPVFSQLEQQFNDGWRHPNKERPSVRNIFKILFSEESLQPYLGYRERVTGSSLFSLFWKADPNEQLLFHGTTRACLLGEDANSVYLCDIPDCFLCNVLRDSFDVDKCGNKNKFKRFGAGIYVSACSSKADDYSKNLSRKSALRVMLINRVVVGKPFKRLYNATYMKEPPAGYDSVVGEPGADLNYEETVLYTNDAIRPAYLIVYGDKPTTQSKIQSVVKKLFNTPLAT</sequence>
<dbReference type="Proteomes" id="UP000054549">
    <property type="component" value="Unassembled WGS sequence"/>
</dbReference>
<dbReference type="STRING" id="946122.A0A0C2WPA0"/>
<dbReference type="OrthoDB" id="9514740at2759"/>
<dbReference type="InterPro" id="IPR012317">
    <property type="entry name" value="Poly(ADP-ribose)pol_cat_dom"/>
</dbReference>
<dbReference type="PANTHER" id="PTHR45740">
    <property type="entry name" value="POLY [ADP-RIBOSE] POLYMERASE"/>
    <property type="match status" value="1"/>
</dbReference>
<organism evidence="2 3">
    <name type="scientific">Amanita muscaria (strain Koide BX008)</name>
    <dbReference type="NCBI Taxonomy" id="946122"/>
    <lineage>
        <taxon>Eukaryota</taxon>
        <taxon>Fungi</taxon>
        <taxon>Dikarya</taxon>
        <taxon>Basidiomycota</taxon>
        <taxon>Agaricomycotina</taxon>
        <taxon>Agaricomycetes</taxon>
        <taxon>Agaricomycetidae</taxon>
        <taxon>Agaricales</taxon>
        <taxon>Pluteineae</taxon>
        <taxon>Amanitaceae</taxon>
        <taxon>Amanita</taxon>
    </lineage>
</organism>
<dbReference type="InParanoid" id="A0A0C2WPA0"/>
<dbReference type="PANTHER" id="PTHR45740:SF2">
    <property type="entry name" value="POLY [ADP-RIBOSE] POLYMERASE"/>
    <property type="match status" value="1"/>
</dbReference>
<dbReference type="Pfam" id="PF00644">
    <property type="entry name" value="PARP"/>
    <property type="match status" value="1"/>
</dbReference>
<protein>
    <recommendedName>
        <fullName evidence="1">PARP catalytic domain-containing protein</fullName>
    </recommendedName>
</protein>